<gene>
    <name evidence="6" type="ORF">DPMN_187496</name>
</gene>
<comment type="caution">
    <text evidence="6">The sequence shown here is derived from an EMBL/GenBank/DDBJ whole genome shotgun (WGS) entry which is preliminary data.</text>
</comment>
<name>A0A9D4DR58_DREPO</name>
<sequence length="189" mass="19900">MDAKLAILLSSIACVFNTIGLAIPYWLAASKSEAGQSVSVNMGLWSVCVDAAGPVLTMDTCYAYDDPYINDANSVPSVVLATRYIEIVASLMMCTSTIWGIIKTVLHTPTALYTKPSGVKCIIAGILALVGCILFATNSDIKTLVSTAGSGFHEHAGFAMCIVAGVLSLVSGVLYMLATKETPQHKQFA</sequence>
<dbReference type="AlphaFoldDB" id="A0A9D4DR58"/>
<keyword evidence="2 5" id="KW-0812">Transmembrane</keyword>
<comment type="subcellular location">
    <subcellularLocation>
        <location evidence="1">Membrane</location>
        <topology evidence="1">Multi-pass membrane protein</topology>
    </subcellularLocation>
</comment>
<evidence type="ECO:0000256" key="4">
    <source>
        <dbReference type="ARBA" id="ARBA00023136"/>
    </source>
</evidence>
<feature type="transmembrane region" description="Helical" evidence="5">
    <location>
        <begin position="156"/>
        <end position="178"/>
    </location>
</feature>
<dbReference type="GO" id="GO:0016020">
    <property type="term" value="C:membrane"/>
    <property type="evidence" value="ECO:0007669"/>
    <property type="project" value="UniProtKB-SubCell"/>
</dbReference>
<dbReference type="Pfam" id="PF10242">
    <property type="entry name" value="L_HMGIC_fpl"/>
    <property type="match status" value="1"/>
</dbReference>
<dbReference type="EMBL" id="JAIWYP010000010">
    <property type="protein sequence ID" value="KAH3752870.1"/>
    <property type="molecule type" value="Genomic_DNA"/>
</dbReference>
<evidence type="ECO:0000256" key="1">
    <source>
        <dbReference type="ARBA" id="ARBA00004141"/>
    </source>
</evidence>
<evidence type="ECO:0000256" key="2">
    <source>
        <dbReference type="ARBA" id="ARBA00022692"/>
    </source>
</evidence>
<reference evidence="6" key="1">
    <citation type="journal article" date="2019" name="bioRxiv">
        <title>The Genome of the Zebra Mussel, Dreissena polymorpha: A Resource for Invasive Species Research.</title>
        <authorList>
            <person name="McCartney M.A."/>
            <person name="Auch B."/>
            <person name="Kono T."/>
            <person name="Mallez S."/>
            <person name="Zhang Y."/>
            <person name="Obille A."/>
            <person name="Becker A."/>
            <person name="Abrahante J.E."/>
            <person name="Garbe J."/>
            <person name="Badalamenti J.P."/>
            <person name="Herman A."/>
            <person name="Mangelson H."/>
            <person name="Liachko I."/>
            <person name="Sullivan S."/>
            <person name="Sone E.D."/>
            <person name="Koren S."/>
            <person name="Silverstein K.A.T."/>
            <person name="Beckman K.B."/>
            <person name="Gohl D.M."/>
        </authorList>
    </citation>
    <scope>NUCLEOTIDE SEQUENCE</scope>
    <source>
        <strain evidence="6">Duluth1</strain>
        <tissue evidence="6">Whole animal</tissue>
    </source>
</reference>
<dbReference type="OrthoDB" id="6153218at2759"/>
<dbReference type="Proteomes" id="UP000828390">
    <property type="component" value="Unassembled WGS sequence"/>
</dbReference>
<keyword evidence="4 5" id="KW-0472">Membrane</keyword>
<proteinExistence type="predicted"/>
<keyword evidence="7" id="KW-1185">Reference proteome</keyword>
<evidence type="ECO:0000256" key="5">
    <source>
        <dbReference type="SAM" id="Phobius"/>
    </source>
</evidence>
<dbReference type="Gene3D" id="1.20.140.150">
    <property type="match status" value="1"/>
</dbReference>
<feature type="transmembrane region" description="Helical" evidence="5">
    <location>
        <begin position="118"/>
        <end position="136"/>
    </location>
</feature>
<protein>
    <recommendedName>
        <fullName evidence="8">Claudin</fullName>
    </recommendedName>
</protein>
<evidence type="ECO:0000313" key="7">
    <source>
        <dbReference type="Proteomes" id="UP000828390"/>
    </source>
</evidence>
<evidence type="ECO:0008006" key="8">
    <source>
        <dbReference type="Google" id="ProtNLM"/>
    </source>
</evidence>
<organism evidence="6 7">
    <name type="scientific">Dreissena polymorpha</name>
    <name type="common">Zebra mussel</name>
    <name type="synonym">Mytilus polymorpha</name>
    <dbReference type="NCBI Taxonomy" id="45954"/>
    <lineage>
        <taxon>Eukaryota</taxon>
        <taxon>Metazoa</taxon>
        <taxon>Spiralia</taxon>
        <taxon>Lophotrochozoa</taxon>
        <taxon>Mollusca</taxon>
        <taxon>Bivalvia</taxon>
        <taxon>Autobranchia</taxon>
        <taxon>Heteroconchia</taxon>
        <taxon>Euheterodonta</taxon>
        <taxon>Imparidentia</taxon>
        <taxon>Neoheterodontei</taxon>
        <taxon>Myida</taxon>
        <taxon>Dreissenoidea</taxon>
        <taxon>Dreissenidae</taxon>
        <taxon>Dreissena</taxon>
    </lineage>
</organism>
<accession>A0A9D4DR58</accession>
<feature type="transmembrane region" description="Helical" evidence="5">
    <location>
        <begin position="84"/>
        <end position="106"/>
    </location>
</feature>
<evidence type="ECO:0000256" key="3">
    <source>
        <dbReference type="ARBA" id="ARBA00022989"/>
    </source>
</evidence>
<keyword evidence="3 5" id="KW-1133">Transmembrane helix</keyword>
<reference evidence="6" key="2">
    <citation type="submission" date="2020-11" db="EMBL/GenBank/DDBJ databases">
        <authorList>
            <person name="McCartney M.A."/>
            <person name="Auch B."/>
            <person name="Kono T."/>
            <person name="Mallez S."/>
            <person name="Becker A."/>
            <person name="Gohl D.M."/>
            <person name="Silverstein K.A.T."/>
            <person name="Koren S."/>
            <person name="Bechman K.B."/>
            <person name="Herman A."/>
            <person name="Abrahante J.E."/>
            <person name="Garbe J."/>
        </authorList>
    </citation>
    <scope>NUCLEOTIDE SEQUENCE</scope>
    <source>
        <strain evidence="6">Duluth1</strain>
        <tissue evidence="6">Whole animal</tissue>
    </source>
</reference>
<evidence type="ECO:0000313" key="6">
    <source>
        <dbReference type="EMBL" id="KAH3752870.1"/>
    </source>
</evidence>
<dbReference type="InterPro" id="IPR019372">
    <property type="entry name" value="LHFPL"/>
</dbReference>